<dbReference type="InterPro" id="IPR036737">
    <property type="entry name" value="OmpA-like_sf"/>
</dbReference>
<protein>
    <submittedName>
        <fullName evidence="4">Outer membrane protein OmpA</fullName>
    </submittedName>
</protein>
<keyword evidence="1" id="KW-0472">Membrane</keyword>
<evidence type="ECO:0000256" key="1">
    <source>
        <dbReference type="PROSITE-ProRule" id="PRU00473"/>
    </source>
</evidence>
<keyword evidence="2" id="KW-0732">Signal</keyword>
<proteinExistence type="predicted"/>
<dbReference type="CDD" id="cd07185">
    <property type="entry name" value="OmpA_C-like"/>
    <property type="match status" value="1"/>
</dbReference>
<accession>A0A1I4FPZ0</accession>
<sequence length="175" mass="19141">MKTHFAAGLPLVFYCLLPTSTLALTAQELCERVYQQYGVRAEECDAAEDRSQQLTEGLLDDEIRESAVFFPKGGSQLDDDARLQISVLIQVLETPLMTGACLRLVGHSDTSGSATRNLQISQERAAVVAEALRSGLRDRSRIKEVLAEGETRPLSGFSGASSQNRRVEILARDCP</sequence>
<dbReference type="RefSeq" id="WP_170846758.1">
    <property type="nucleotide sequence ID" value="NZ_FOSZ01000006.1"/>
</dbReference>
<feature type="domain" description="OmpA-like" evidence="3">
    <location>
        <begin position="57"/>
        <end position="175"/>
    </location>
</feature>
<dbReference type="InterPro" id="IPR006665">
    <property type="entry name" value="OmpA-like"/>
</dbReference>
<dbReference type="AlphaFoldDB" id="A0A1I4FPZ0"/>
<name>A0A1I4FPZ0_9RHOB</name>
<feature type="signal peptide" evidence="2">
    <location>
        <begin position="1"/>
        <end position="23"/>
    </location>
</feature>
<dbReference type="GO" id="GO:0016020">
    <property type="term" value="C:membrane"/>
    <property type="evidence" value="ECO:0007669"/>
    <property type="project" value="UniProtKB-UniRule"/>
</dbReference>
<gene>
    <name evidence="4" type="ORF">SAMN04488036_106182</name>
</gene>
<organism evidence="4 5">
    <name type="scientific">Shimia haliotis</name>
    <dbReference type="NCBI Taxonomy" id="1280847"/>
    <lineage>
        <taxon>Bacteria</taxon>
        <taxon>Pseudomonadati</taxon>
        <taxon>Pseudomonadota</taxon>
        <taxon>Alphaproteobacteria</taxon>
        <taxon>Rhodobacterales</taxon>
        <taxon>Roseobacteraceae</taxon>
    </lineage>
</organism>
<feature type="chain" id="PRO_5011487526" evidence="2">
    <location>
        <begin position="24"/>
        <end position="175"/>
    </location>
</feature>
<dbReference type="PANTHER" id="PTHR30329:SF17">
    <property type="entry name" value="LIPOPROTEIN YFIB-RELATED"/>
    <property type="match status" value="1"/>
</dbReference>
<dbReference type="SUPFAM" id="SSF103088">
    <property type="entry name" value="OmpA-like"/>
    <property type="match status" value="1"/>
</dbReference>
<dbReference type="PROSITE" id="PS51123">
    <property type="entry name" value="OMPA_2"/>
    <property type="match status" value="1"/>
</dbReference>
<dbReference type="Pfam" id="PF00691">
    <property type="entry name" value="OmpA"/>
    <property type="match status" value="1"/>
</dbReference>
<evidence type="ECO:0000256" key="2">
    <source>
        <dbReference type="SAM" id="SignalP"/>
    </source>
</evidence>
<evidence type="ECO:0000259" key="3">
    <source>
        <dbReference type="PROSITE" id="PS51123"/>
    </source>
</evidence>
<reference evidence="5" key="1">
    <citation type="submission" date="2016-10" db="EMBL/GenBank/DDBJ databases">
        <authorList>
            <person name="Varghese N."/>
            <person name="Submissions S."/>
        </authorList>
    </citation>
    <scope>NUCLEOTIDE SEQUENCE [LARGE SCALE GENOMIC DNA]</scope>
    <source>
        <strain evidence="5">DSM 28453</strain>
    </source>
</reference>
<evidence type="ECO:0000313" key="4">
    <source>
        <dbReference type="EMBL" id="SFL19410.1"/>
    </source>
</evidence>
<dbReference type="Proteomes" id="UP000198851">
    <property type="component" value="Unassembled WGS sequence"/>
</dbReference>
<dbReference type="PANTHER" id="PTHR30329">
    <property type="entry name" value="STATOR ELEMENT OF FLAGELLAR MOTOR COMPLEX"/>
    <property type="match status" value="1"/>
</dbReference>
<dbReference type="STRING" id="1280847.SAMN04488036_106182"/>
<dbReference type="InterPro" id="IPR050330">
    <property type="entry name" value="Bact_OuterMem_StrucFunc"/>
</dbReference>
<evidence type="ECO:0000313" key="5">
    <source>
        <dbReference type="Proteomes" id="UP000198851"/>
    </source>
</evidence>
<dbReference type="Gene3D" id="3.30.1330.60">
    <property type="entry name" value="OmpA-like domain"/>
    <property type="match status" value="1"/>
</dbReference>
<dbReference type="EMBL" id="FOSZ01000006">
    <property type="protein sequence ID" value="SFL19410.1"/>
    <property type="molecule type" value="Genomic_DNA"/>
</dbReference>
<keyword evidence="5" id="KW-1185">Reference proteome</keyword>